<dbReference type="Pfam" id="PF13873">
    <property type="entry name" value="Myb_DNA-bind_5"/>
    <property type="match status" value="1"/>
</dbReference>
<comment type="subunit">
    <text evidence="1">Self-associates forming complexes of several hundred monomers.</text>
</comment>
<comment type="function">
    <text evidence="5">Involved in transvection phenomena (= synapsis-dependent gene expression), where the synaptic pairing of chromosomes carrying genes with which zeste interacts influences the expression of these genes. Zeste binds to DNA and stimulates transcription from a nearby promoter.</text>
</comment>
<evidence type="ECO:0000259" key="7">
    <source>
        <dbReference type="Pfam" id="PF13873"/>
    </source>
</evidence>
<proteinExistence type="predicted"/>
<keyword evidence="9" id="KW-1185">Reference proteome</keyword>
<dbReference type="Proteomes" id="UP000466442">
    <property type="component" value="Linkage Group LG12"/>
</dbReference>
<comment type="caution">
    <text evidence="8">The sequence shown here is derived from an EMBL/GenBank/DDBJ whole genome shotgun (WGS) entry which is preliminary data.</text>
</comment>
<feature type="compositionally biased region" description="Basic and acidic residues" evidence="6">
    <location>
        <begin position="148"/>
        <end position="163"/>
    </location>
</feature>
<feature type="domain" description="Myb/SANT-like DNA-binding" evidence="7">
    <location>
        <begin position="13"/>
        <end position="61"/>
    </location>
</feature>
<feature type="compositionally biased region" description="Basic and acidic residues" evidence="6">
    <location>
        <begin position="507"/>
        <end position="520"/>
    </location>
</feature>
<gene>
    <name evidence="8" type="ORF">GE061_004001</name>
</gene>
<dbReference type="AlphaFoldDB" id="A0A8S9WZF7"/>
<evidence type="ECO:0000256" key="4">
    <source>
        <dbReference type="ARBA" id="ARBA00023163"/>
    </source>
</evidence>
<reference evidence="8" key="1">
    <citation type="journal article" date="2021" name="Mol. Ecol. Resour.">
        <title>Apolygus lucorum genome provides insights into omnivorousness and mesophyll feeding.</title>
        <authorList>
            <person name="Liu Y."/>
            <person name="Liu H."/>
            <person name="Wang H."/>
            <person name="Huang T."/>
            <person name="Liu B."/>
            <person name="Yang B."/>
            <person name="Yin L."/>
            <person name="Li B."/>
            <person name="Zhang Y."/>
            <person name="Zhang S."/>
            <person name="Jiang F."/>
            <person name="Zhang X."/>
            <person name="Ren Y."/>
            <person name="Wang B."/>
            <person name="Wang S."/>
            <person name="Lu Y."/>
            <person name="Wu K."/>
            <person name="Fan W."/>
            <person name="Wang G."/>
        </authorList>
    </citation>
    <scope>NUCLEOTIDE SEQUENCE</scope>
    <source>
        <strain evidence="8">12Hb</strain>
    </source>
</reference>
<evidence type="ECO:0000256" key="3">
    <source>
        <dbReference type="ARBA" id="ARBA00023015"/>
    </source>
</evidence>
<evidence type="ECO:0000256" key="2">
    <source>
        <dbReference type="ARBA" id="ARBA00016807"/>
    </source>
</evidence>
<dbReference type="InterPro" id="IPR028002">
    <property type="entry name" value="Myb_DNA-bind_5"/>
</dbReference>
<feature type="compositionally biased region" description="Basic and acidic residues" evidence="6">
    <location>
        <begin position="240"/>
        <end position="265"/>
    </location>
</feature>
<feature type="region of interest" description="Disordered" evidence="6">
    <location>
        <begin position="497"/>
        <end position="520"/>
    </location>
</feature>
<feature type="region of interest" description="Disordered" evidence="6">
    <location>
        <begin position="140"/>
        <end position="198"/>
    </location>
</feature>
<protein>
    <recommendedName>
        <fullName evidence="2">Regulatory protein zeste</fullName>
    </recommendedName>
</protein>
<evidence type="ECO:0000256" key="1">
    <source>
        <dbReference type="ARBA" id="ARBA00011764"/>
    </source>
</evidence>
<organism evidence="8 9">
    <name type="scientific">Apolygus lucorum</name>
    <name type="common">Small green plant bug</name>
    <name type="synonym">Lygocoris lucorum</name>
    <dbReference type="NCBI Taxonomy" id="248454"/>
    <lineage>
        <taxon>Eukaryota</taxon>
        <taxon>Metazoa</taxon>
        <taxon>Ecdysozoa</taxon>
        <taxon>Arthropoda</taxon>
        <taxon>Hexapoda</taxon>
        <taxon>Insecta</taxon>
        <taxon>Pterygota</taxon>
        <taxon>Neoptera</taxon>
        <taxon>Paraneoptera</taxon>
        <taxon>Hemiptera</taxon>
        <taxon>Heteroptera</taxon>
        <taxon>Panheteroptera</taxon>
        <taxon>Cimicomorpha</taxon>
        <taxon>Miridae</taxon>
        <taxon>Mirini</taxon>
        <taxon>Apolygus</taxon>
    </lineage>
</organism>
<feature type="compositionally biased region" description="Low complexity" evidence="6">
    <location>
        <begin position="180"/>
        <end position="189"/>
    </location>
</feature>
<feature type="region of interest" description="Disordered" evidence="6">
    <location>
        <begin position="239"/>
        <end position="309"/>
    </location>
</feature>
<evidence type="ECO:0000256" key="6">
    <source>
        <dbReference type="SAM" id="MobiDB-lite"/>
    </source>
</evidence>
<evidence type="ECO:0000313" key="9">
    <source>
        <dbReference type="Proteomes" id="UP000466442"/>
    </source>
</evidence>
<name>A0A8S9WZF7_APOLU</name>
<keyword evidence="4" id="KW-0804">Transcription</keyword>
<keyword evidence="3" id="KW-0805">Transcription regulation</keyword>
<dbReference type="EMBL" id="WIXP02000012">
    <property type="protein sequence ID" value="KAF6201609.1"/>
    <property type="molecule type" value="Genomic_DNA"/>
</dbReference>
<feature type="compositionally biased region" description="Basic and acidic residues" evidence="6">
    <location>
        <begin position="286"/>
        <end position="309"/>
    </location>
</feature>
<sequence length="549" mass="61957">MKLASTMNKRTVFGEEEKILLKSLVLKNSRIVESKCRDAESVVKKKECWDKITEEFNSCGRFPVPRDNNITKLVTEQMLKIRGAFKDKSGNECSLLLATAIAAKYDNDARKWAYTTENISEEDISVQQIAIDSDMESVVAPQSEVGDEMSRERFRQARKREAAKSAAAKNLPKKMKRSGSVKSVVSSPKNQEHLAEQPIKREDSLKTIFWKSTLMLLNKAYEDWKSTDENTALYKKLKGSKGEDKEKSGGGEKRKDEEDTKHGEETPSDPTNKGSDGEDIEMAGGGEKRHKTDEKVTQSEKHDDETPSVPSDKHLWYFIKFVCLGFLSLVGYALGDATARVSRSTTPVCNKCEHCVCAKPKSDDPDLGEQCVLAYNPEFDKPNVYCLKMSSPTKNMDDNELMYSADELCRSLADAGCPVTTGWHSLNKISQQDLEDLAESEVDPFSKEDQLNDNIFESFLRDNEDEAAAPPVTEPIIPADEEEILAGNEVEILAGNEVPQESDENEYQERRIRQSLPQKEKWKKEETKRKRCLGEPYVGYRRKIVSDTI</sequence>
<evidence type="ECO:0000313" key="8">
    <source>
        <dbReference type="EMBL" id="KAF6201609.1"/>
    </source>
</evidence>
<accession>A0A8S9WZF7</accession>
<evidence type="ECO:0000256" key="5">
    <source>
        <dbReference type="ARBA" id="ARBA00025466"/>
    </source>
</evidence>